<protein>
    <submittedName>
        <fullName evidence="4">ABC transporter substrate-binding protein</fullName>
    </submittedName>
</protein>
<keyword evidence="5" id="KW-1185">Reference proteome</keyword>
<dbReference type="PANTHER" id="PTHR30483:SF6">
    <property type="entry name" value="PERIPLASMIC BINDING PROTEIN OF ABC TRANSPORTER FOR NATURAL AMINO ACIDS"/>
    <property type="match status" value="1"/>
</dbReference>
<proteinExistence type="inferred from homology"/>
<dbReference type="PROSITE" id="PS51781">
    <property type="entry name" value="SH3B"/>
    <property type="match status" value="1"/>
</dbReference>
<evidence type="ECO:0000256" key="1">
    <source>
        <dbReference type="ARBA" id="ARBA00010062"/>
    </source>
</evidence>
<comment type="similarity">
    <text evidence="1">Belongs to the leucine-binding protein family.</text>
</comment>
<gene>
    <name evidence="4" type="ORF">G4Y79_14140</name>
</gene>
<sequence>MPSQAQDSVFRIGVLDSDLGPISQGARLAVQEINASGGIVGADGTAFRLELVTQPTDDLELALANISQASVVAILGPEETGTVLNNVRLLQSLGIPVLTPAIDDTIIAVDTTDLIFRLRAQEVLLGRALAEYLVTDLDEANIATVQLDVASTAGIVGFTTALSERTIRPSASYLLDDNTTIEDLVERIVDTNPAVVVTYGPPATASILYSELRSSGWDGRFAYNQATSESFRASIPVDRLTGVISVTTWSYNTPNPTSQEFVLNFINAFGEIPRPVAAAAYDGVYLLSEAISLPGSLSENLGALEPSVGVQGQLNAPNLTLGEISNNVAVTELGAFGAPELIVRFQGNTRLEESDEPGPIATEIAQATQTPAPTATPSTPYLIVTRAVQNVRSGPGLNYDVIGQLQEGDTAEIIGANLDFSWVAISFRGSQGWLSRGILDLFGNVNSIPILSAPPTPTAPPPTETPTAQPVADLVIVGATPNRIPIGTPFTVTVTVRNQGAIAAGGFAVAATFEPGSVYSAINIPSLGPGQQTNVTLTGTLTGSTGPRNIAIVADLNNQVNEGTIGEANNDDYVFSYVADNTTFTPGGLGTITLAPGATINLDSSTDDLQWTGNDLIAQNGAQIYLMTGFSSIDQVHYDTISTTTNASPINVTLLNNALIGLRTDTGNQRRGVIHIDSAISGGNLTITYRVYN</sequence>
<dbReference type="InterPro" id="IPR051010">
    <property type="entry name" value="BCAA_transport"/>
</dbReference>
<dbReference type="PANTHER" id="PTHR30483">
    <property type="entry name" value="LEUCINE-SPECIFIC-BINDING PROTEIN"/>
    <property type="match status" value="1"/>
</dbReference>
<dbReference type="Gene3D" id="2.30.30.40">
    <property type="entry name" value="SH3 Domains"/>
    <property type="match status" value="1"/>
</dbReference>
<dbReference type="Proteomes" id="UP000594468">
    <property type="component" value="Chromosome"/>
</dbReference>
<dbReference type="EMBL" id="CP062983">
    <property type="protein sequence ID" value="QPC80847.1"/>
    <property type="molecule type" value="Genomic_DNA"/>
</dbReference>
<evidence type="ECO:0000313" key="5">
    <source>
        <dbReference type="Proteomes" id="UP000594468"/>
    </source>
</evidence>
<evidence type="ECO:0000259" key="3">
    <source>
        <dbReference type="PROSITE" id="PS51781"/>
    </source>
</evidence>
<dbReference type="InterPro" id="IPR028081">
    <property type="entry name" value="Leu-bd"/>
</dbReference>
<dbReference type="Gene3D" id="2.60.40.10">
    <property type="entry name" value="Immunoglobulins"/>
    <property type="match status" value="1"/>
</dbReference>
<dbReference type="InterPro" id="IPR013783">
    <property type="entry name" value="Ig-like_fold"/>
</dbReference>
<dbReference type="InterPro" id="IPR011635">
    <property type="entry name" value="CARDB"/>
</dbReference>
<name>A0A7S8ICS8_9CHLR</name>
<accession>A0A7S8ICS8</accession>
<dbReference type="Pfam" id="PF07705">
    <property type="entry name" value="CARDB"/>
    <property type="match status" value="1"/>
</dbReference>
<organism evidence="4 5">
    <name type="scientific">Phototrophicus methaneseepsis</name>
    <dbReference type="NCBI Taxonomy" id="2710758"/>
    <lineage>
        <taxon>Bacteria</taxon>
        <taxon>Bacillati</taxon>
        <taxon>Chloroflexota</taxon>
        <taxon>Candidatus Thermofontia</taxon>
        <taxon>Phototrophicales</taxon>
        <taxon>Phototrophicaceae</taxon>
        <taxon>Phototrophicus</taxon>
    </lineage>
</organism>
<feature type="domain" description="SH3b" evidence="3">
    <location>
        <begin position="378"/>
        <end position="443"/>
    </location>
</feature>
<reference evidence="4 5" key="1">
    <citation type="submission" date="2020-02" db="EMBL/GenBank/DDBJ databases">
        <authorList>
            <person name="Zheng R.K."/>
            <person name="Sun C.M."/>
        </authorList>
    </citation>
    <scope>NUCLEOTIDE SEQUENCE [LARGE SCALE GENOMIC DNA]</scope>
    <source>
        <strain evidence="5">rifampicinis</strain>
    </source>
</reference>
<dbReference type="Pfam" id="PF08239">
    <property type="entry name" value="SH3_3"/>
    <property type="match status" value="1"/>
</dbReference>
<dbReference type="SUPFAM" id="SSF53822">
    <property type="entry name" value="Periplasmic binding protein-like I"/>
    <property type="match status" value="1"/>
</dbReference>
<keyword evidence="2" id="KW-0732">Signal</keyword>
<dbReference type="Pfam" id="PF13458">
    <property type="entry name" value="Peripla_BP_6"/>
    <property type="match status" value="1"/>
</dbReference>
<dbReference type="InterPro" id="IPR028082">
    <property type="entry name" value="Peripla_BP_I"/>
</dbReference>
<dbReference type="AlphaFoldDB" id="A0A7S8ICS8"/>
<evidence type="ECO:0000256" key="2">
    <source>
        <dbReference type="ARBA" id="ARBA00022729"/>
    </source>
</evidence>
<dbReference type="KEGG" id="pmet:G4Y79_14140"/>
<dbReference type="InterPro" id="IPR003646">
    <property type="entry name" value="SH3-like_bac-type"/>
</dbReference>
<evidence type="ECO:0000313" key="4">
    <source>
        <dbReference type="EMBL" id="QPC80847.1"/>
    </source>
</evidence>
<dbReference type="SMART" id="SM00287">
    <property type="entry name" value="SH3b"/>
    <property type="match status" value="1"/>
</dbReference>
<dbReference type="Gene3D" id="3.40.50.2300">
    <property type="match status" value="2"/>
</dbReference>